<comment type="caution">
    <text evidence="2">The sequence shown here is derived from an EMBL/GenBank/DDBJ whole genome shotgun (WGS) entry which is preliminary data.</text>
</comment>
<proteinExistence type="predicted"/>
<protein>
    <recommendedName>
        <fullName evidence="4">DUF3313 domain-containing protein</fullName>
    </recommendedName>
</protein>
<evidence type="ECO:0000313" key="2">
    <source>
        <dbReference type="EMBL" id="MBA5777980.1"/>
    </source>
</evidence>
<feature type="region of interest" description="Disordered" evidence="1">
    <location>
        <begin position="151"/>
        <end position="172"/>
    </location>
</feature>
<reference evidence="2 3" key="1">
    <citation type="submission" date="2020-07" db="EMBL/GenBank/DDBJ databases">
        <title>Stappia sp., F7233, whole genome shotgun sequencing project.</title>
        <authorList>
            <person name="Jiang S."/>
            <person name="Liu Z.W."/>
            <person name="Du Z.J."/>
        </authorList>
    </citation>
    <scope>NUCLEOTIDE SEQUENCE [LARGE SCALE GENOMIC DNA]</scope>
    <source>
        <strain evidence="2 3">F7233</strain>
    </source>
</reference>
<dbReference type="Proteomes" id="UP000541109">
    <property type="component" value="Unassembled WGS sequence"/>
</dbReference>
<evidence type="ECO:0000313" key="3">
    <source>
        <dbReference type="Proteomes" id="UP000541109"/>
    </source>
</evidence>
<dbReference type="AlphaFoldDB" id="A0A839ADW5"/>
<evidence type="ECO:0000256" key="1">
    <source>
        <dbReference type="SAM" id="MobiDB-lite"/>
    </source>
</evidence>
<organism evidence="2 3">
    <name type="scientific">Stappia albiluteola</name>
    <dbReference type="NCBI Taxonomy" id="2758565"/>
    <lineage>
        <taxon>Bacteria</taxon>
        <taxon>Pseudomonadati</taxon>
        <taxon>Pseudomonadota</taxon>
        <taxon>Alphaproteobacteria</taxon>
        <taxon>Hyphomicrobiales</taxon>
        <taxon>Stappiaceae</taxon>
        <taxon>Stappia</taxon>
    </lineage>
</organism>
<keyword evidence="3" id="KW-1185">Reference proteome</keyword>
<gene>
    <name evidence="2" type="ORF">H2509_12685</name>
</gene>
<accession>A0A839ADW5</accession>
<dbReference type="RefSeq" id="WP_182165932.1">
    <property type="nucleotide sequence ID" value="NZ_JACFXV010000054.1"/>
</dbReference>
<name>A0A839ADW5_9HYPH</name>
<evidence type="ECO:0008006" key="4">
    <source>
        <dbReference type="Google" id="ProtNLM"/>
    </source>
</evidence>
<dbReference type="EMBL" id="JACFXV010000054">
    <property type="protein sequence ID" value="MBA5777980.1"/>
    <property type="molecule type" value="Genomic_DNA"/>
</dbReference>
<sequence>MALLTACQHELNTDTAYRIDRVVVEPVPHSYGPIIKARLKSRFQAVADDINRQIPATAESRDLIVRVESVDYVPPTGPLLLGKGELEGQIVVQSSHASQTLEFGARNRRQSGLGDYLNLSGYYRAGASFDRLATELAYKFSRRYAAEHGTTPIRRDDLAHSPRPATAPSIASEVPPPPLVVLGGV</sequence>